<dbReference type="Gene3D" id="2.30.22.10">
    <property type="entry name" value="Head domain of nucleotide exchange factor GrpE"/>
    <property type="match status" value="1"/>
</dbReference>
<feature type="region of interest" description="Disordered" evidence="5">
    <location>
        <begin position="1"/>
        <end position="39"/>
    </location>
</feature>
<proteinExistence type="inferred from homology"/>
<dbReference type="GO" id="GO:0006457">
    <property type="term" value="P:protein folding"/>
    <property type="evidence" value="ECO:0007669"/>
    <property type="project" value="InterPro"/>
</dbReference>
<evidence type="ECO:0000256" key="5">
    <source>
        <dbReference type="SAM" id="MobiDB-lite"/>
    </source>
</evidence>
<dbReference type="GO" id="GO:0005737">
    <property type="term" value="C:cytoplasm"/>
    <property type="evidence" value="ECO:0007669"/>
    <property type="project" value="UniProtKB-SubCell"/>
</dbReference>
<evidence type="ECO:0000256" key="1">
    <source>
        <dbReference type="ARBA" id="ARBA00009054"/>
    </source>
</evidence>
<comment type="subunit">
    <text evidence="3">Homodimer.</text>
</comment>
<dbReference type="Pfam" id="PF01025">
    <property type="entry name" value="GrpE"/>
    <property type="match status" value="1"/>
</dbReference>
<keyword evidence="2 3" id="KW-0143">Chaperone</keyword>
<reference evidence="7" key="1">
    <citation type="submission" date="2018-05" db="EMBL/GenBank/DDBJ databases">
        <title>Pseudarcicella sp. HME7025 Genome sequencing and assembly.</title>
        <authorList>
            <person name="Kim H."/>
            <person name="Kang H."/>
            <person name="Joh K."/>
        </authorList>
    </citation>
    <scope>NUCLEOTIDE SEQUENCE [LARGE SCALE GENOMIC DNA]</scope>
    <source>
        <strain evidence="7">HME7025</strain>
    </source>
</reference>
<keyword evidence="7" id="KW-1185">Reference proteome</keyword>
<gene>
    <name evidence="3" type="primary">grpE</name>
    <name evidence="6" type="ORF">HME7025_01159</name>
</gene>
<dbReference type="InterPro" id="IPR009012">
    <property type="entry name" value="GrpE_head"/>
</dbReference>
<evidence type="ECO:0000313" key="6">
    <source>
        <dbReference type="EMBL" id="AWL09022.1"/>
    </source>
</evidence>
<accession>A0A2S2DUQ5</accession>
<sequence>MKKKENENNLEEEKIQSENQENLTDNEGTETQETPTDELAEMKEKYLRLYSDFENFRKRTAKEKVELIQTASAGLIVDLLPVIDDYERALANAPEGEISEGIQLIFAKINSVLQSKGLKELPAKGETFDAEIHDCITQFAAPTEADKGKVIEVIEKGYTLHEKVIRFAKVVVGN</sequence>
<evidence type="ECO:0000313" key="7">
    <source>
        <dbReference type="Proteomes" id="UP000245468"/>
    </source>
</evidence>
<dbReference type="AlphaFoldDB" id="A0A2S2DUQ5"/>
<dbReference type="HAMAP" id="MF_01151">
    <property type="entry name" value="GrpE"/>
    <property type="match status" value="1"/>
</dbReference>
<dbReference type="KEGG" id="psez:HME7025_01159"/>
<keyword evidence="3" id="KW-0346">Stress response</keyword>
<dbReference type="PANTHER" id="PTHR21237:SF23">
    <property type="entry name" value="GRPE PROTEIN HOMOLOG, MITOCHONDRIAL"/>
    <property type="match status" value="1"/>
</dbReference>
<evidence type="ECO:0000256" key="2">
    <source>
        <dbReference type="ARBA" id="ARBA00023186"/>
    </source>
</evidence>
<comment type="subcellular location">
    <subcellularLocation>
        <location evidence="3">Cytoplasm</location>
    </subcellularLocation>
</comment>
<evidence type="ECO:0000256" key="4">
    <source>
        <dbReference type="RuleBase" id="RU004478"/>
    </source>
</evidence>
<dbReference type="PANTHER" id="PTHR21237">
    <property type="entry name" value="GRPE PROTEIN"/>
    <property type="match status" value="1"/>
</dbReference>
<evidence type="ECO:0000256" key="3">
    <source>
        <dbReference type="HAMAP-Rule" id="MF_01151"/>
    </source>
</evidence>
<dbReference type="Proteomes" id="UP000245468">
    <property type="component" value="Chromosome"/>
</dbReference>
<dbReference type="EMBL" id="CP029346">
    <property type="protein sequence ID" value="AWL09022.1"/>
    <property type="molecule type" value="Genomic_DNA"/>
</dbReference>
<feature type="compositionally biased region" description="Acidic residues" evidence="5">
    <location>
        <begin position="27"/>
        <end position="39"/>
    </location>
</feature>
<dbReference type="SUPFAM" id="SSF51064">
    <property type="entry name" value="Head domain of nucleotide exchange factor GrpE"/>
    <property type="match status" value="1"/>
</dbReference>
<feature type="compositionally biased region" description="Basic and acidic residues" evidence="5">
    <location>
        <begin position="1"/>
        <end position="16"/>
    </location>
</feature>
<dbReference type="InterPro" id="IPR000740">
    <property type="entry name" value="GrpE"/>
</dbReference>
<organism evidence="6 7">
    <name type="scientific">Aquirufa nivalisilvae</name>
    <dbReference type="NCBI Taxonomy" id="2516557"/>
    <lineage>
        <taxon>Bacteria</taxon>
        <taxon>Pseudomonadati</taxon>
        <taxon>Bacteroidota</taxon>
        <taxon>Cytophagia</taxon>
        <taxon>Cytophagales</taxon>
        <taxon>Flectobacillaceae</taxon>
        <taxon>Aquirufa</taxon>
    </lineage>
</organism>
<comment type="function">
    <text evidence="3">Participates actively in the response to hyperosmotic and heat shock by preventing the aggregation of stress-denatured proteins, in association with DnaK and GrpE. It is the nucleotide exchange factor for DnaK and may function as a thermosensor. Unfolded proteins bind initially to DnaJ; upon interaction with the DnaJ-bound protein, DnaK hydrolyzes its bound ATP, resulting in the formation of a stable complex. GrpE releases ADP from DnaK; ATP binding to DnaK triggers the release of the substrate protein, thus completing the reaction cycle. Several rounds of ATP-dependent interactions between DnaJ, DnaK and GrpE are required for fully efficient folding.</text>
</comment>
<dbReference type="CDD" id="cd00446">
    <property type="entry name" value="GrpE"/>
    <property type="match status" value="1"/>
</dbReference>
<protein>
    <recommendedName>
        <fullName evidence="3">Protein GrpE</fullName>
    </recommendedName>
    <alternativeName>
        <fullName evidence="3">HSP-70 cofactor</fullName>
    </alternativeName>
</protein>
<dbReference type="GO" id="GO:0051082">
    <property type="term" value="F:unfolded protein binding"/>
    <property type="evidence" value="ECO:0007669"/>
    <property type="project" value="TreeGrafter"/>
</dbReference>
<comment type="similarity">
    <text evidence="1 3 4">Belongs to the GrpE family.</text>
</comment>
<dbReference type="GO" id="GO:0042803">
    <property type="term" value="F:protein homodimerization activity"/>
    <property type="evidence" value="ECO:0007669"/>
    <property type="project" value="InterPro"/>
</dbReference>
<name>A0A2S2DUQ5_9BACT</name>
<dbReference type="GO" id="GO:0051087">
    <property type="term" value="F:protein-folding chaperone binding"/>
    <property type="evidence" value="ECO:0007669"/>
    <property type="project" value="InterPro"/>
</dbReference>
<dbReference type="InterPro" id="IPR013805">
    <property type="entry name" value="GrpE_CC"/>
</dbReference>
<dbReference type="SUPFAM" id="SSF58014">
    <property type="entry name" value="Coiled-coil domain of nucleotide exchange factor GrpE"/>
    <property type="match status" value="1"/>
</dbReference>
<keyword evidence="3" id="KW-0963">Cytoplasm</keyword>
<dbReference type="OrthoDB" id="9812586at2"/>
<dbReference type="Gene3D" id="3.90.20.20">
    <property type="match status" value="1"/>
</dbReference>
<dbReference type="PRINTS" id="PR00773">
    <property type="entry name" value="GRPEPROTEIN"/>
</dbReference>
<feature type="compositionally biased region" description="Polar residues" evidence="5">
    <location>
        <begin position="17"/>
        <end position="26"/>
    </location>
</feature>
<dbReference type="RefSeq" id="WP_109322730.1">
    <property type="nucleotide sequence ID" value="NZ_CP029346.1"/>
</dbReference>
<dbReference type="GO" id="GO:0000774">
    <property type="term" value="F:adenyl-nucleotide exchange factor activity"/>
    <property type="evidence" value="ECO:0007669"/>
    <property type="project" value="InterPro"/>
</dbReference>